<evidence type="ECO:0008006" key="4">
    <source>
        <dbReference type="Google" id="ProtNLM"/>
    </source>
</evidence>
<dbReference type="Gene3D" id="3.80.10.10">
    <property type="entry name" value="Ribonuclease Inhibitor"/>
    <property type="match status" value="1"/>
</dbReference>
<keyword evidence="3" id="KW-1185">Reference proteome</keyword>
<evidence type="ECO:0000313" key="2">
    <source>
        <dbReference type="EMBL" id="KAL0070005.1"/>
    </source>
</evidence>
<gene>
    <name evidence="2" type="ORF">AAF712_002902</name>
</gene>
<reference evidence="2 3" key="1">
    <citation type="submission" date="2024-05" db="EMBL/GenBank/DDBJ databases">
        <title>A draft genome resource for the thread blight pathogen Marasmius tenuissimus strain MS-2.</title>
        <authorList>
            <person name="Yulfo-Soto G.E."/>
            <person name="Baruah I.K."/>
            <person name="Amoako-Attah I."/>
            <person name="Bukari Y."/>
            <person name="Meinhardt L.W."/>
            <person name="Bailey B.A."/>
            <person name="Cohen S.P."/>
        </authorList>
    </citation>
    <scope>NUCLEOTIDE SEQUENCE [LARGE SCALE GENOMIC DNA]</scope>
    <source>
        <strain evidence="2 3">MS-2</strain>
    </source>
</reference>
<dbReference type="SUPFAM" id="SSF52047">
    <property type="entry name" value="RNI-like"/>
    <property type="match status" value="1"/>
</dbReference>
<evidence type="ECO:0000256" key="1">
    <source>
        <dbReference type="SAM" id="Coils"/>
    </source>
</evidence>
<feature type="coiled-coil region" evidence="1">
    <location>
        <begin position="22"/>
        <end position="63"/>
    </location>
</feature>
<comment type="caution">
    <text evidence="2">The sequence shown here is derived from an EMBL/GenBank/DDBJ whole genome shotgun (WGS) entry which is preliminary data.</text>
</comment>
<sequence>MIPESHFTSVLHTNYVPSSKELEELQQLVLEPQEKIRKLDEKMKRLQAERDELQQFVDSHRALAAPFRRLPADIWGEIFAYCLPANQLNVAVCTVKEAPLLLTTICRTWREVALNTPRLWNSVHIHGIDPPTPLQIESSRELLRAQVLQGIKLWLDRSGSLPLTLSIYIADNASPTSPGPFDQPSENVSTHLLRLMDLLAEYSRRWRTLSLDRGVRFLYQRSFDHLTADDVPLLETVHTGDLNLFRGLNIFPGPWHLNPPQPAGDPSPTPMAEFMSKVSSLRSLHLQQGSISTLGISFSWSHLTKLNFDFQPMDIDSPSSSPRILLQMLARMCCSLTVLTFRAYLPGSVSETGGALTDPIEWTSLRELNISLNGLFCNYMSPDGEPYTTGPYFFLPFLKDIYSSIITPQLLRLFIQLGHRRWGEPISDDVLPFRTLIEGSPRLTNLRVGGYHILKPEALAGCLQTSTSLTTLIMHPEYSPIQPRRRGATNPRVDNAISPTPDWVPRFLLSLKALGSCPQLQVFDIGRCGEPDNLNSILDFVQSESRISTLKDLKADMGEIWGEQALAVTSNASLIETLRTVHGISIKLKSKEIDPPSEYEWNRDPHFGLPSYTYDFVPYP</sequence>
<keyword evidence="1" id="KW-0175">Coiled coil</keyword>
<name>A0ABR3A7N0_9AGAR</name>
<organism evidence="2 3">
    <name type="scientific">Marasmius tenuissimus</name>
    <dbReference type="NCBI Taxonomy" id="585030"/>
    <lineage>
        <taxon>Eukaryota</taxon>
        <taxon>Fungi</taxon>
        <taxon>Dikarya</taxon>
        <taxon>Basidiomycota</taxon>
        <taxon>Agaricomycotina</taxon>
        <taxon>Agaricomycetes</taxon>
        <taxon>Agaricomycetidae</taxon>
        <taxon>Agaricales</taxon>
        <taxon>Marasmiineae</taxon>
        <taxon>Marasmiaceae</taxon>
        <taxon>Marasmius</taxon>
    </lineage>
</organism>
<protein>
    <recommendedName>
        <fullName evidence="4">F-box domain-containing protein</fullName>
    </recommendedName>
</protein>
<dbReference type="InterPro" id="IPR032675">
    <property type="entry name" value="LRR_dom_sf"/>
</dbReference>
<dbReference type="Gene3D" id="1.20.1280.50">
    <property type="match status" value="1"/>
</dbReference>
<dbReference type="EMBL" id="JBBXMP010000009">
    <property type="protein sequence ID" value="KAL0070005.1"/>
    <property type="molecule type" value="Genomic_DNA"/>
</dbReference>
<proteinExistence type="predicted"/>
<accession>A0ABR3A7N0</accession>
<evidence type="ECO:0000313" key="3">
    <source>
        <dbReference type="Proteomes" id="UP001437256"/>
    </source>
</evidence>
<dbReference type="Proteomes" id="UP001437256">
    <property type="component" value="Unassembled WGS sequence"/>
</dbReference>